<dbReference type="InterPro" id="IPR001647">
    <property type="entry name" value="HTH_TetR"/>
</dbReference>
<name>A0ABV2X2Z3_9NOCA</name>
<accession>A0ABV2X2Z3</accession>
<dbReference type="PROSITE" id="PS50977">
    <property type="entry name" value="HTH_TETR_2"/>
    <property type="match status" value="1"/>
</dbReference>
<comment type="caution">
    <text evidence="6">The sequence shown here is derived from an EMBL/GenBank/DDBJ whole genome shotgun (WGS) entry which is preliminary data.</text>
</comment>
<evidence type="ECO:0000256" key="1">
    <source>
        <dbReference type="ARBA" id="ARBA00023015"/>
    </source>
</evidence>
<dbReference type="EMBL" id="JBEYBR010000001">
    <property type="protein sequence ID" value="MEU2120278.1"/>
    <property type="molecule type" value="Genomic_DNA"/>
</dbReference>
<protein>
    <submittedName>
        <fullName evidence="6">TetR/AcrR family transcriptional regulator</fullName>
    </submittedName>
</protein>
<keyword evidence="2 4" id="KW-0238">DNA-binding</keyword>
<dbReference type="PANTHER" id="PTHR30055:SF234">
    <property type="entry name" value="HTH-TYPE TRANSCRIPTIONAL REGULATOR BETI"/>
    <property type="match status" value="1"/>
</dbReference>
<gene>
    <name evidence="6" type="ORF">ABZ507_00460</name>
</gene>
<sequence>MTDRTEAAEPNRLARRKARTRAALVTAAQVFIATGRSNAPILEITQAADVGMGSFYNHFQSREDLFQAAVEEALEKHGAVLDTLTEGMDDPAEVFAQSFRLTGRMHRRIPTLSKVLLNNGLILAGSDKGLVPRARRDIEAAARAGRFQTSDAALAMTIVTGAALCLGQLLHDHPDRDDATATDQVTEDLLRMFGLSPDEARDICSRPLPSLDDVLERGDAA</sequence>
<dbReference type="Pfam" id="PF00440">
    <property type="entry name" value="TetR_N"/>
    <property type="match status" value="1"/>
</dbReference>
<dbReference type="InterPro" id="IPR049513">
    <property type="entry name" value="TetR_C_40"/>
</dbReference>
<proteinExistence type="predicted"/>
<dbReference type="InterPro" id="IPR009057">
    <property type="entry name" value="Homeodomain-like_sf"/>
</dbReference>
<reference evidence="6 7" key="1">
    <citation type="submission" date="2024-06" db="EMBL/GenBank/DDBJ databases">
        <title>The Natural Products Discovery Center: Release of the First 8490 Sequenced Strains for Exploring Actinobacteria Biosynthetic Diversity.</title>
        <authorList>
            <person name="Kalkreuter E."/>
            <person name="Kautsar S.A."/>
            <person name="Yang D."/>
            <person name="Bader C.D."/>
            <person name="Teijaro C.N."/>
            <person name="Fluegel L."/>
            <person name="Davis C.M."/>
            <person name="Simpson J.R."/>
            <person name="Lauterbach L."/>
            <person name="Steele A.D."/>
            <person name="Gui C."/>
            <person name="Meng S."/>
            <person name="Li G."/>
            <person name="Viehrig K."/>
            <person name="Ye F."/>
            <person name="Su P."/>
            <person name="Kiefer A.F."/>
            <person name="Nichols A."/>
            <person name="Cepeda A.J."/>
            <person name="Yan W."/>
            <person name="Fan B."/>
            <person name="Jiang Y."/>
            <person name="Adhikari A."/>
            <person name="Zheng C.-J."/>
            <person name="Schuster L."/>
            <person name="Cowan T.M."/>
            <person name="Smanski M.J."/>
            <person name="Chevrette M.G."/>
            <person name="De Carvalho L.P.S."/>
            <person name="Shen B."/>
        </authorList>
    </citation>
    <scope>NUCLEOTIDE SEQUENCE [LARGE SCALE GENOMIC DNA]</scope>
    <source>
        <strain evidence="6 7">NPDC019434</strain>
    </source>
</reference>
<dbReference type="Pfam" id="PF21306">
    <property type="entry name" value="TetR_C_40"/>
    <property type="match status" value="1"/>
</dbReference>
<feature type="domain" description="HTH tetR-type" evidence="5">
    <location>
        <begin position="17"/>
        <end position="77"/>
    </location>
</feature>
<evidence type="ECO:0000259" key="5">
    <source>
        <dbReference type="PROSITE" id="PS50977"/>
    </source>
</evidence>
<evidence type="ECO:0000313" key="6">
    <source>
        <dbReference type="EMBL" id="MEU2120278.1"/>
    </source>
</evidence>
<keyword evidence="1" id="KW-0805">Transcription regulation</keyword>
<evidence type="ECO:0000256" key="2">
    <source>
        <dbReference type="ARBA" id="ARBA00023125"/>
    </source>
</evidence>
<keyword evidence="3" id="KW-0804">Transcription</keyword>
<dbReference type="PANTHER" id="PTHR30055">
    <property type="entry name" value="HTH-TYPE TRANSCRIPTIONAL REGULATOR RUTR"/>
    <property type="match status" value="1"/>
</dbReference>
<dbReference type="Gene3D" id="1.10.357.10">
    <property type="entry name" value="Tetracycline Repressor, domain 2"/>
    <property type="match status" value="1"/>
</dbReference>
<evidence type="ECO:0000256" key="3">
    <source>
        <dbReference type="ARBA" id="ARBA00023163"/>
    </source>
</evidence>
<evidence type="ECO:0000256" key="4">
    <source>
        <dbReference type="PROSITE-ProRule" id="PRU00335"/>
    </source>
</evidence>
<organism evidence="6 7">
    <name type="scientific">Nocardia niwae</name>
    <dbReference type="NCBI Taxonomy" id="626084"/>
    <lineage>
        <taxon>Bacteria</taxon>
        <taxon>Bacillati</taxon>
        <taxon>Actinomycetota</taxon>
        <taxon>Actinomycetes</taxon>
        <taxon>Mycobacteriales</taxon>
        <taxon>Nocardiaceae</taxon>
        <taxon>Nocardia</taxon>
    </lineage>
</organism>
<dbReference type="SUPFAM" id="SSF46689">
    <property type="entry name" value="Homeodomain-like"/>
    <property type="match status" value="1"/>
</dbReference>
<dbReference type="Proteomes" id="UP001550535">
    <property type="component" value="Unassembled WGS sequence"/>
</dbReference>
<evidence type="ECO:0000313" key="7">
    <source>
        <dbReference type="Proteomes" id="UP001550535"/>
    </source>
</evidence>
<dbReference type="RefSeq" id="WP_357802165.1">
    <property type="nucleotide sequence ID" value="NZ_JBEYBM010000002.1"/>
</dbReference>
<dbReference type="InterPro" id="IPR050109">
    <property type="entry name" value="HTH-type_TetR-like_transc_reg"/>
</dbReference>
<keyword evidence="7" id="KW-1185">Reference proteome</keyword>
<feature type="DNA-binding region" description="H-T-H motif" evidence="4">
    <location>
        <begin position="40"/>
        <end position="59"/>
    </location>
</feature>